<reference evidence="1 2" key="1">
    <citation type="journal article" date="2023" name="Life. Sci Alliance">
        <title>Evolutionary insights into 3D genome organization and epigenetic landscape of Vigna mungo.</title>
        <authorList>
            <person name="Junaid A."/>
            <person name="Singh B."/>
            <person name="Bhatia S."/>
        </authorList>
    </citation>
    <scope>NUCLEOTIDE SEQUENCE [LARGE SCALE GENOMIC DNA]</scope>
    <source>
        <strain evidence="1">Urdbean</strain>
    </source>
</reference>
<dbReference type="AlphaFoldDB" id="A0AAQ3S891"/>
<evidence type="ECO:0000313" key="2">
    <source>
        <dbReference type="Proteomes" id="UP001374535"/>
    </source>
</evidence>
<gene>
    <name evidence="1" type="ORF">V8G54_001458</name>
</gene>
<sequence>MFYGKLVHVAQNFGALQRSARQTIIARSTMESKLVAFEMVDNKAKWLKKFLANIPRGTKPTPSVSIHCDYQSTIAIAKNKNYNGKNKHIQLRHNLVKQLLNIMELFPLIM</sequence>
<name>A0AAQ3S891_VIGMU</name>
<evidence type="ECO:0000313" key="1">
    <source>
        <dbReference type="EMBL" id="WVZ22914.1"/>
    </source>
</evidence>
<protein>
    <recommendedName>
        <fullName evidence="3">Retrovirus-related Pol polyprotein from transposon TNT 1-94</fullName>
    </recommendedName>
</protein>
<keyword evidence="2" id="KW-1185">Reference proteome</keyword>
<dbReference type="Proteomes" id="UP001374535">
    <property type="component" value="Chromosome 1"/>
</dbReference>
<dbReference type="EMBL" id="CP144700">
    <property type="protein sequence ID" value="WVZ22914.1"/>
    <property type="molecule type" value="Genomic_DNA"/>
</dbReference>
<evidence type="ECO:0008006" key="3">
    <source>
        <dbReference type="Google" id="ProtNLM"/>
    </source>
</evidence>
<accession>A0AAQ3S891</accession>
<organism evidence="1 2">
    <name type="scientific">Vigna mungo</name>
    <name type="common">Black gram</name>
    <name type="synonym">Phaseolus mungo</name>
    <dbReference type="NCBI Taxonomy" id="3915"/>
    <lineage>
        <taxon>Eukaryota</taxon>
        <taxon>Viridiplantae</taxon>
        <taxon>Streptophyta</taxon>
        <taxon>Embryophyta</taxon>
        <taxon>Tracheophyta</taxon>
        <taxon>Spermatophyta</taxon>
        <taxon>Magnoliopsida</taxon>
        <taxon>eudicotyledons</taxon>
        <taxon>Gunneridae</taxon>
        <taxon>Pentapetalae</taxon>
        <taxon>rosids</taxon>
        <taxon>fabids</taxon>
        <taxon>Fabales</taxon>
        <taxon>Fabaceae</taxon>
        <taxon>Papilionoideae</taxon>
        <taxon>50 kb inversion clade</taxon>
        <taxon>NPAAA clade</taxon>
        <taxon>indigoferoid/millettioid clade</taxon>
        <taxon>Phaseoleae</taxon>
        <taxon>Vigna</taxon>
    </lineage>
</organism>
<proteinExistence type="predicted"/>